<keyword evidence="1" id="KW-0812">Transmembrane</keyword>
<protein>
    <submittedName>
        <fullName evidence="2">Uncharacterized protein</fullName>
    </submittedName>
</protein>
<keyword evidence="1" id="KW-1133">Transmembrane helix</keyword>
<feature type="transmembrane region" description="Helical" evidence="1">
    <location>
        <begin position="96"/>
        <end position="120"/>
    </location>
</feature>
<dbReference type="EMBL" id="JAUDFV010000146">
    <property type="protein sequence ID" value="KAL2720619.1"/>
    <property type="molecule type" value="Genomic_DNA"/>
</dbReference>
<sequence length="261" mass="28323">MEIFVTAVCTICWKTSSSLLITSKFIKSICAFLPSTVTYNFSPLKILGTESSPNISCNISMRHSLKCILSIFVGKTLGGCSIISACNIAVKTESAYISFTGVAIHSIITIFPSIVTSIFLKTLNFLSSITSKLPAICVRRCFNTGNEAEKFGVSMANVPITLAVFSPLKYNSTATYLDHLHILFVKQLLIFPFHSVHHVQVLHAVVSKYFVGSFCPDIVVISSGSDKIVFAIHQDSNNSLDKPLCIIPGDAITTQGPMSSK</sequence>
<keyword evidence="3" id="KW-1185">Reference proteome</keyword>
<proteinExistence type="predicted"/>
<dbReference type="AlphaFoldDB" id="A0ABD2AJ35"/>
<comment type="caution">
    <text evidence="2">The sequence shown here is derived from an EMBL/GenBank/DDBJ whole genome shotgun (WGS) entry which is preliminary data.</text>
</comment>
<gene>
    <name evidence="2" type="ORF">V1478_010195</name>
</gene>
<keyword evidence="1" id="KW-0472">Membrane</keyword>
<feature type="transmembrane region" description="Helical" evidence="1">
    <location>
        <begin position="68"/>
        <end position="90"/>
    </location>
</feature>
<accession>A0ABD2AJ35</accession>
<organism evidence="2 3">
    <name type="scientific">Vespula squamosa</name>
    <name type="common">Southern yellow jacket</name>
    <name type="synonym">Wasp</name>
    <dbReference type="NCBI Taxonomy" id="30214"/>
    <lineage>
        <taxon>Eukaryota</taxon>
        <taxon>Metazoa</taxon>
        <taxon>Ecdysozoa</taxon>
        <taxon>Arthropoda</taxon>
        <taxon>Hexapoda</taxon>
        <taxon>Insecta</taxon>
        <taxon>Pterygota</taxon>
        <taxon>Neoptera</taxon>
        <taxon>Endopterygota</taxon>
        <taxon>Hymenoptera</taxon>
        <taxon>Apocrita</taxon>
        <taxon>Aculeata</taxon>
        <taxon>Vespoidea</taxon>
        <taxon>Vespidae</taxon>
        <taxon>Vespinae</taxon>
        <taxon>Vespula</taxon>
    </lineage>
</organism>
<evidence type="ECO:0000313" key="3">
    <source>
        <dbReference type="Proteomes" id="UP001607302"/>
    </source>
</evidence>
<name>A0ABD2AJ35_VESSQ</name>
<evidence type="ECO:0000256" key="1">
    <source>
        <dbReference type="SAM" id="Phobius"/>
    </source>
</evidence>
<dbReference type="Proteomes" id="UP001607302">
    <property type="component" value="Unassembled WGS sequence"/>
</dbReference>
<reference evidence="2 3" key="1">
    <citation type="journal article" date="2024" name="Ann. Entomol. Soc. Am.">
        <title>Genomic analyses of the southern and eastern yellowjacket wasps (Hymenoptera: Vespidae) reveal evolutionary signatures of social life.</title>
        <authorList>
            <person name="Catto M.A."/>
            <person name="Caine P.B."/>
            <person name="Orr S.E."/>
            <person name="Hunt B.G."/>
            <person name="Goodisman M.A.D."/>
        </authorList>
    </citation>
    <scope>NUCLEOTIDE SEQUENCE [LARGE SCALE GENOMIC DNA]</scope>
    <source>
        <strain evidence="2">233</strain>
        <tissue evidence="2">Head and thorax</tissue>
    </source>
</reference>
<evidence type="ECO:0000313" key="2">
    <source>
        <dbReference type="EMBL" id="KAL2720619.1"/>
    </source>
</evidence>